<comment type="caution">
    <text evidence="1">The sequence shown here is derived from an EMBL/GenBank/DDBJ whole genome shotgun (WGS) entry which is preliminary data.</text>
</comment>
<evidence type="ECO:0000313" key="1">
    <source>
        <dbReference type="EMBL" id="KAK3734247.1"/>
    </source>
</evidence>
<gene>
    <name evidence="1" type="ORF">RRG08_049665</name>
</gene>
<keyword evidence="2" id="KW-1185">Reference proteome</keyword>
<dbReference type="EMBL" id="JAWDGP010006856">
    <property type="protein sequence ID" value="KAK3734247.1"/>
    <property type="molecule type" value="Genomic_DNA"/>
</dbReference>
<dbReference type="Proteomes" id="UP001283361">
    <property type="component" value="Unassembled WGS sequence"/>
</dbReference>
<name>A0AAE0Y619_9GAST</name>
<proteinExistence type="predicted"/>
<organism evidence="1 2">
    <name type="scientific">Elysia crispata</name>
    <name type="common">lettuce slug</name>
    <dbReference type="NCBI Taxonomy" id="231223"/>
    <lineage>
        <taxon>Eukaryota</taxon>
        <taxon>Metazoa</taxon>
        <taxon>Spiralia</taxon>
        <taxon>Lophotrochozoa</taxon>
        <taxon>Mollusca</taxon>
        <taxon>Gastropoda</taxon>
        <taxon>Heterobranchia</taxon>
        <taxon>Euthyneura</taxon>
        <taxon>Panpulmonata</taxon>
        <taxon>Sacoglossa</taxon>
        <taxon>Placobranchoidea</taxon>
        <taxon>Plakobranchidae</taxon>
        <taxon>Elysia</taxon>
    </lineage>
</organism>
<evidence type="ECO:0000313" key="2">
    <source>
        <dbReference type="Proteomes" id="UP001283361"/>
    </source>
</evidence>
<dbReference type="AlphaFoldDB" id="A0AAE0Y619"/>
<protein>
    <submittedName>
        <fullName evidence="1">Uncharacterized protein</fullName>
    </submittedName>
</protein>
<sequence length="144" mass="15690">MDPRQQLWAKKAINDIIFEGRCGTLHTHSGQINCDTPTPHSMRCSTPYMYSSLGHHQAQTESAFFLKNDQGGYFSREPNECIGNLGIDAYSICVSIPPILCFCITDASIATARSAFTDEGLQVPPGLLSLIEGEEKVGAAGRRP</sequence>
<accession>A0AAE0Y619</accession>
<reference evidence="1" key="1">
    <citation type="journal article" date="2023" name="G3 (Bethesda)">
        <title>A reference genome for the long-term kleptoplast-retaining sea slug Elysia crispata morphotype clarki.</title>
        <authorList>
            <person name="Eastman K.E."/>
            <person name="Pendleton A.L."/>
            <person name="Shaikh M.A."/>
            <person name="Suttiyut T."/>
            <person name="Ogas R."/>
            <person name="Tomko P."/>
            <person name="Gavelis G."/>
            <person name="Widhalm J.R."/>
            <person name="Wisecaver J.H."/>
        </authorList>
    </citation>
    <scope>NUCLEOTIDE SEQUENCE</scope>
    <source>
        <strain evidence="1">ECLA1</strain>
    </source>
</reference>